<evidence type="ECO:0000256" key="9">
    <source>
        <dbReference type="ARBA" id="ARBA00023136"/>
    </source>
</evidence>
<evidence type="ECO:0000256" key="1">
    <source>
        <dbReference type="ARBA" id="ARBA00002254"/>
    </source>
</evidence>
<keyword evidence="7 10" id="KW-0283">Flagellar rotation</keyword>
<evidence type="ECO:0000256" key="5">
    <source>
        <dbReference type="ARBA" id="ARBA00022500"/>
    </source>
</evidence>
<keyword evidence="9 10" id="KW-0472">Membrane</keyword>
<gene>
    <name evidence="11" type="ORF">CQA66_01080</name>
</gene>
<reference evidence="11 12" key="1">
    <citation type="submission" date="2018-04" db="EMBL/GenBank/DDBJ databases">
        <title>Novel Campyloabacter and Helicobacter Species and Strains.</title>
        <authorList>
            <person name="Mannion A.J."/>
            <person name="Shen Z."/>
            <person name="Fox J.G."/>
        </authorList>
    </citation>
    <scope>NUCLEOTIDE SEQUENCE [LARGE SCALE GENOMIC DNA]</scope>
    <source>
        <strain evidence="11 12">MIT 97-5075</strain>
    </source>
</reference>
<keyword evidence="8 10" id="KW-1133">Transmembrane helix</keyword>
<sequence length="184" mass="19770">MAEEEKPATEPKKGKATLFIIIGAIVAVLLLGGIIAWLVFGGGDEDGHDSHAADIPAPTGQSLTPEQQALLQNEAYRNPVAIQPLEKTILVNLKPLDQSSPRGGFAKFNVTFILSDKNTSKEIGAKQEIISQIVLDETSKFTAADIMPAQGRQKLQSDIKNSVNSILVDGRVEAVVLPDFMIQP</sequence>
<evidence type="ECO:0000313" key="11">
    <source>
        <dbReference type="EMBL" id="RDU73807.1"/>
    </source>
</evidence>
<evidence type="ECO:0000256" key="4">
    <source>
        <dbReference type="ARBA" id="ARBA00022475"/>
    </source>
</evidence>
<dbReference type="GO" id="GO:0071978">
    <property type="term" value="P:bacterial-type flagellum-dependent swarming motility"/>
    <property type="evidence" value="ECO:0007669"/>
    <property type="project" value="TreeGrafter"/>
</dbReference>
<accession>A0A3D8J8H5</accession>
<keyword evidence="12" id="KW-1185">Reference proteome</keyword>
<comment type="subcellular location">
    <subcellularLocation>
        <location evidence="2">Cell membrane</location>
        <topology evidence="2">Single-pass membrane protein</topology>
    </subcellularLocation>
</comment>
<evidence type="ECO:0000256" key="7">
    <source>
        <dbReference type="ARBA" id="ARBA00022779"/>
    </source>
</evidence>
<dbReference type="PANTHER" id="PTHR35091">
    <property type="entry name" value="FLAGELLAR PROTEIN FLIL"/>
    <property type="match status" value="1"/>
</dbReference>
<feature type="transmembrane region" description="Helical" evidence="10">
    <location>
        <begin position="16"/>
        <end position="40"/>
    </location>
</feature>
<dbReference type="Pfam" id="PF03748">
    <property type="entry name" value="FliL"/>
    <property type="match status" value="1"/>
</dbReference>
<dbReference type="EMBL" id="NXLW01000001">
    <property type="protein sequence ID" value="RDU73807.1"/>
    <property type="molecule type" value="Genomic_DNA"/>
</dbReference>
<dbReference type="InterPro" id="IPR005503">
    <property type="entry name" value="FliL"/>
</dbReference>
<dbReference type="GO" id="GO:0006935">
    <property type="term" value="P:chemotaxis"/>
    <property type="evidence" value="ECO:0007669"/>
    <property type="project" value="UniProtKB-KW"/>
</dbReference>
<evidence type="ECO:0000256" key="8">
    <source>
        <dbReference type="ARBA" id="ARBA00022989"/>
    </source>
</evidence>
<organism evidence="11 12">
    <name type="scientific">Helicobacter aurati</name>
    <dbReference type="NCBI Taxonomy" id="137778"/>
    <lineage>
        <taxon>Bacteria</taxon>
        <taxon>Pseudomonadati</taxon>
        <taxon>Campylobacterota</taxon>
        <taxon>Epsilonproteobacteria</taxon>
        <taxon>Campylobacterales</taxon>
        <taxon>Helicobacteraceae</taxon>
        <taxon>Helicobacter</taxon>
    </lineage>
</organism>
<evidence type="ECO:0000313" key="12">
    <source>
        <dbReference type="Proteomes" id="UP000256424"/>
    </source>
</evidence>
<comment type="caution">
    <text evidence="11">The sequence shown here is derived from an EMBL/GenBank/DDBJ whole genome shotgun (WGS) entry which is preliminary data.</text>
</comment>
<dbReference type="Proteomes" id="UP000256424">
    <property type="component" value="Unassembled WGS sequence"/>
</dbReference>
<keyword evidence="5 10" id="KW-0145">Chemotaxis</keyword>
<evidence type="ECO:0000256" key="3">
    <source>
        <dbReference type="ARBA" id="ARBA00008281"/>
    </source>
</evidence>
<comment type="function">
    <text evidence="1 10">Controls the rotational direction of flagella during chemotaxis.</text>
</comment>
<evidence type="ECO:0000256" key="10">
    <source>
        <dbReference type="RuleBase" id="RU364125"/>
    </source>
</evidence>
<keyword evidence="4 10" id="KW-1003">Cell membrane</keyword>
<dbReference type="AlphaFoldDB" id="A0A3D8J8H5"/>
<name>A0A3D8J8H5_9HELI</name>
<evidence type="ECO:0000256" key="6">
    <source>
        <dbReference type="ARBA" id="ARBA00022692"/>
    </source>
</evidence>
<keyword evidence="6 10" id="KW-0812">Transmembrane</keyword>
<comment type="similarity">
    <text evidence="3 10">Belongs to the FliL family.</text>
</comment>
<dbReference type="PANTHER" id="PTHR35091:SF2">
    <property type="entry name" value="FLAGELLAR PROTEIN FLIL"/>
    <property type="match status" value="1"/>
</dbReference>
<evidence type="ECO:0000256" key="2">
    <source>
        <dbReference type="ARBA" id="ARBA00004162"/>
    </source>
</evidence>
<dbReference type="GO" id="GO:0009425">
    <property type="term" value="C:bacterial-type flagellum basal body"/>
    <property type="evidence" value="ECO:0007669"/>
    <property type="project" value="InterPro"/>
</dbReference>
<protein>
    <recommendedName>
        <fullName evidence="10">Flagellar protein FliL</fullName>
    </recommendedName>
</protein>
<proteinExistence type="inferred from homology"/>
<dbReference type="RefSeq" id="WP_115582523.1">
    <property type="nucleotide sequence ID" value="NZ_NXLW01000001.1"/>
</dbReference>
<dbReference type="GO" id="GO:0005886">
    <property type="term" value="C:plasma membrane"/>
    <property type="evidence" value="ECO:0007669"/>
    <property type="project" value="UniProtKB-SubCell"/>
</dbReference>